<dbReference type="Gene3D" id="1.10.357.10">
    <property type="entry name" value="Tetracycline Repressor, domain 2"/>
    <property type="match status" value="1"/>
</dbReference>
<feature type="DNA-binding region" description="H-T-H motif" evidence="2">
    <location>
        <begin position="31"/>
        <end position="50"/>
    </location>
</feature>
<dbReference type="PRINTS" id="PR00455">
    <property type="entry name" value="HTHTETR"/>
</dbReference>
<sequence length="217" mass="24936">MKQSLKSQRSRELILAAGLRCFSQNGYKATSMKDIARGADISIGRVYHHFDNKLQVFTELLDNYWRRLEDPELPLNQLILKSNFPNDIPALAEAIRDIVVSNRESIMLIYIDVIEFQGTHIQRFYHNMAANFKNAFGDHFDRLRREGALHEDADPLFAVMMCFRFLFQYYLVETSFGVENHFGIESEEVGGKVSQLLLHGLLDPSRKPHGVGEEPSC</sequence>
<dbReference type="EMBL" id="JAFREP010000006">
    <property type="protein sequence ID" value="MBO1318605.1"/>
    <property type="molecule type" value="Genomic_DNA"/>
</dbReference>
<dbReference type="GO" id="GO:0003677">
    <property type="term" value="F:DNA binding"/>
    <property type="evidence" value="ECO:0007669"/>
    <property type="project" value="UniProtKB-UniRule"/>
</dbReference>
<dbReference type="AlphaFoldDB" id="A0A8J7QF19"/>
<dbReference type="PANTHER" id="PTHR43479:SF11">
    <property type="entry name" value="ACREF_ENVCD OPERON REPRESSOR-RELATED"/>
    <property type="match status" value="1"/>
</dbReference>
<keyword evidence="6" id="KW-1185">Reference proteome</keyword>
<proteinExistence type="predicted"/>
<reference evidence="5" key="1">
    <citation type="submission" date="2021-03" db="EMBL/GenBank/DDBJ databases">
        <authorList>
            <person name="Wang G."/>
        </authorList>
    </citation>
    <scope>NUCLEOTIDE SEQUENCE</scope>
    <source>
        <strain evidence="5">KCTC 12899</strain>
    </source>
</reference>
<dbReference type="SUPFAM" id="SSF48498">
    <property type="entry name" value="Tetracyclin repressor-like, C-terminal domain"/>
    <property type="match status" value="1"/>
</dbReference>
<dbReference type="InterPro" id="IPR050624">
    <property type="entry name" value="HTH-type_Tx_Regulator"/>
</dbReference>
<evidence type="ECO:0000313" key="5">
    <source>
        <dbReference type="EMBL" id="MBO1318605.1"/>
    </source>
</evidence>
<dbReference type="InterPro" id="IPR036271">
    <property type="entry name" value="Tet_transcr_reg_TetR-rel_C_sf"/>
</dbReference>
<dbReference type="SUPFAM" id="SSF46689">
    <property type="entry name" value="Homeodomain-like"/>
    <property type="match status" value="1"/>
</dbReference>
<feature type="domain" description="HTH tetR-type" evidence="3">
    <location>
        <begin position="8"/>
        <end position="68"/>
    </location>
</feature>
<dbReference type="RefSeq" id="WP_207856535.1">
    <property type="nucleotide sequence ID" value="NZ_JAFREP010000002.1"/>
</dbReference>
<dbReference type="Proteomes" id="UP000664417">
    <property type="component" value="Unassembled WGS sequence"/>
</dbReference>
<dbReference type="Pfam" id="PF00440">
    <property type="entry name" value="TetR_N"/>
    <property type="match status" value="1"/>
</dbReference>
<dbReference type="PROSITE" id="PS50977">
    <property type="entry name" value="HTH_TETR_2"/>
    <property type="match status" value="1"/>
</dbReference>
<dbReference type="InterPro" id="IPR001647">
    <property type="entry name" value="HTH_TetR"/>
</dbReference>
<evidence type="ECO:0000256" key="1">
    <source>
        <dbReference type="ARBA" id="ARBA00023125"/>
    </source>
</evidence>
<comment type="caution">
    <text evidence="5">The sequence shown here is derived from an EMBL/GenBank/DDBJ whole genome shotgun (WGS) entry which is preliminary data.</text>
</comment>
<evidence type="ECO:0000259" key="3">
    <source>
        <dbReference type="PROSITE" id="PS50977"/>
    </source>
</evidence>
<dbReference type="EMBL" id="JAFREP010000002">
    <property type="protein sequence ID" value="MBO1317298.1"/>
    <property type="molecule type" value="Genomic_DNA"/>
</dbReference>
<evidence type="ECO:0000313" key="4">
    <source>
        <dbReference type="EMBL" id="MBO1317298.1"/>
    </source>
</evidence>
<protein>
    <submittedName>
        <fullName evidence="5">TetR/AcrR family transcriptional regulator</fullName>
    </submittedName>
</protein>
<keyword evidence="1 2" id="KW-0238">DNA-binding</keyword>
<accession>A0A8J7QF19</accession>
<evidence type="ECO:0000256" key="2">
    <source>
        <dbReference type="PROSITE-ProRule" id="PRU00335"/>
    </source>
</evidence>
<dbReference type="InterPro" id="IPR009057">
    <property type="entry name" value="Homeodomain-like_sf"/>
</dbReference>
<name>A0A8J7QF19_9BACT</name>
<gene>
    <name evidence="4" type="ORF">J3U88_02415</name>
    <name evidence="5" type="ORF">J3U88_09055</name>
</gene>
<evidence type="ECO:0000313" key="6">
    <source>
        <dbReference type="Proteomes" id="UP000664417"/>
    </source>
</evidence>
<dbReference type="PROSITE" id="PS01081">
    <property type="entry name" value="HTH_TETR_1"/>
    <property type="match status" value="1"/>
</dbReference>
<dbReference type="InterPro" id="IPR023772">
    <property type="entry name" value="DNA-bd_HTH_TetR-type_CS"/>
</dbReference>
<dbReference type="PANTHER" id="PTHR43479">
    <property type="entry name" value="ACREF/ENVCD OPERON REPRESSOR-RELATED"/>
    <property type="match status" value="1"/>
</dbReference>
<organism evidence="5 6">
    <name type="scientific">Acanthopleuribacter pedis</name>
    <dbReference type="NCBI Taxonomy" id="442870"/>
    <lineage>
        <taxon>Bacteria</taxon>
        <taxon>Pseudomonadati</taxon>
        <taxon>Acidobacteriota</taxon>
        <taxon>Holophagae</taxon>
        <taxon>Acanthopleuribacterales</taxon>
        <taxon>Acanthopleuribacteraceae</taxon>
        <taxon>Acanthopleuribacter</taxon>
    </lineage>
</organism>